<sequence>MILIGIGLLFSPYLLSATTYGPYYAYVDTALYKDSTFHLTLTSTAVDLFGSIHNFQQLGGVSRKVASIDFALTNGYSGITYDLLVDSIHVFVERYNDELMQWQTYSFCKMKLELAHIYNKTCRKYKVELDYSHTNNGDQRRYRVNFTIYGSYE</sequence>
<name>A0A1F4U2H4_UNCW3</name>
<evidence type="ECO:0000313" key="2">
    <source>
        <dbReference type="Proteomes" id="UP000177025"/>
    </source>
</evidence>
<dbReference type="Proteomes" id="UP000177025">
    <property type="component" value="Unassembled WGS sequence"/>
</dbReference>
<organism evidence="1 2">
    <name type="scientific">candidate division WOR-3 bacterium RBG_13_43_14</name>
    <dbReference type="NCBI Taxonomy" id="1802590"/>
    <lineage>
        <taxon>Bacteria</taxon>
        <taxon>Bacteria division WOR-3</taxon>
    </lineage>
</organism>
<accession>A0A1F4U2H4</accession>
<dbReference type="AlphaFoldDB" id="A0A1F4U2H4"/>
<reference evidence="1 2" key="1">
    <citation type="journal article" date="2016" name="Nat. Commun.">
        <title>Thousands of microbial genomes shed light on interconnected biogeochemical processes in an aquifer system.</title>
        <authorList>
            <person name="Anantharaman K."/>
            <person name="Brown C.T."/>
            <person name="Hug L.A."/>
            <person name="Sharon I."/>
            <person name="Castelle C.J."/>
            <person name="Probst A.J."/>
            <person name="Thomas B.C."/>
            <person name="Singh A."/>
            <person name="Wilkins M.J."/>
            <person name="Karaoz U."/>
            <person name="Brodie E.L."/>
            <person name="Williams K.H."/>
            <person name="Hubbard S.S."/>
            <person name="Banfield J.F."/>
        </authorList>
    </citation>
    <scope>NUCLEOTIDE SEQUENCE [LARGE SCALE GENOMIC DNA]</scope>
</reference>
<comment type="caution">
    <text evidence="1">The sequence shown here is derived from an EMBL/GenBank/DDBJ whole genome shotgun (WGS) entry which is preliminary data.</text>
</comment>
<gene>
    <name evidence="1" type="ORF">A2Y85_06120</name>
</gene>
<protein>
    <submittedName>
        <fullName evidence="1">Uncharacterized protein</fullName>
    </submittedName>
</protein>
<evidence type="ECO:0000313" key="1">
    <source>
        <dbReference type="EMBL" id="OGC39175.1"/>
    </source>
</evidence>
<proteinExistence type="predicted"/>
<dbReference type="EMBL" id="MEUM01000146">
    <property type="protein sequence ID" value="OGC39175.1"/>
    <property type="molecule type" value="Genomic_DNA"/>
</dbReference>